<organism evidence="3 4">
    <name type="scientific">Halobellus clavatus</name>
    <dbReference type="NCBI Taxonomy" id="660517"/>
    <lineage>
        <taxon>Archaea</taxon>
        <taxon>Methanobacteriati</taxon>
        <taxon>Methanobacteriota</taxon>
        <taxon>Stenosarchaea group</taxon>
        <taxon>Halobacteria</taxon>
        <taxon>Halobacteriales</taxon>
        <taxon>Haloferacaceae</taxon>
        <taxon>Halobellus</taxon>
    </lineage>
</organism>
<dbReference type="InterPro" id="IPR001279">
    <property type="entry name" value="Metallo-B-lactamas"/>
</dbReference>
<evidence type="ECO:0000313" key="4">
    <source>
        <dbReference type="Proteomes" id="UP000199170"/>
    </source>
</evidence>
<dbReference type="OrthoDB" id="73420at2157"/>
<feature type="domain" description="Metallo-beta-lactamase" evidence="2">
    <location>
        <begin position="31"/>
        <end position="249"/>
    </location>
</feature>
<dbReference type="InterPro" id="IPR036866">
    <property type="entry name" value="RibonucZ/Hydroxyglut_hydro"/>
</dbReference>
<dbReference type="PANTHER" id="PTHR46018">
    <property type="entry name" value="ZINC PHOSPHODIESTERASE ELAC PROTEIN 1"/>
    <property type="match status" value="1"/>
</dbReference>
<dbReference type="PANTHER" id="PTHR46018:SF2">
    <property type="entry name" value="ZINC PHOSPHODIESTERASE ELAC PROTEIN 1"/>
    <property type="match status" value="1"/>
</dbReference>
<keyword evidence="1" id="KW-0378">Hydrolase</keyword>
<reference evidence="4" key="1">
    <citation type="submission" date="2016-10" db="EMBL/GenBank/DDBJ databases">
        <authorList>
            <person name="Varghese N."/>
            <person name="Submissions S."/>
        </authorList>
    </citation>
    <scope>NUCLEOTIDE SEQUENCE [LARGE SCALE GENOMIC DNA]</scope>
    <source>
        <strain evidence="4">CGMCC 1.10118</strain>
    </source>
</reference>
<dbReference type="Pfam" id="PF12706">
    <property type="entry name" value="Lactamase_B_2"/>
    <property type="match status" value="1"/>
</dbReference>
<dbReference type="AlphaFoldDB" id="A0A1H3JK45"/>
<dbReference type="EMBL" id="FNPB01000014">
    <property type="protein sequence ID" value="SDY40257.1"/>
    <property type="molecule type" value="Genomic_DNA"/>
</dbReference>
<dbReference type="CDD" id="cd07719">
    <property type="entry name" value="arylsulfatase_AtsA-like_MBL-fold"/>
    <property type="match status" value="1"/>
</dbReference>
<dbReference type="InterPro" id="IPR044094">
    <property type="entry name" value="AtsA-like_MBL-fold"/>
</dbReference>
<proteinExistence type="predicted"/>
<sequence length="281" mass="31078">MEVTLLGTANPIPTLDRAGNAILLEIDDHPYLIDCGPRTVYELLRNEVDPGAIDQLFFTHHHMDHNLSFFHLAIVGWTAGRESLQIYGPTGTDALIDGLYEVWAEDLEYRIEAGYPAEGIENISWDRVTSDFELETESMAVEALPVEHSIETYGYKFTEKSTDSTVVLSSDTAQFDGLSEFAADADVLVMTCGITPVGDVPDDGFIWEKYTEPYPEDQRNVLMNYHVTPTQAGTIADEANVDTLVLTHFTPYPDREEIEAKAGAVFDGEVVAAEDGYSSVV</sequence>
<dbReference type="Proteomes" id="UP000199170">
    <property type="component" value="Unassembled WGS sequence"/>
</dbReference>
<evidence type="ECO:0000259" key="2">
    <source>
        <dbReference type="Pfam" id="PF12706"/>
    </source>
</evidence>
<dbReference type="GO" id="GO:0042781">
    <property type="term" value="F:3'-tRNA processing endoribonuclease activity"/>
    <property type="evidence" value="ECO:0007669"/>
    <property type="project" value="TreeGrafter"/>
</dbReference>
<dbReference type="RefSeq" id="WP_089769055.1">
    <property type="nucleotide sequence ID" value="NZ_FNPB01000014.1"/>
</dbReference>
<protein>
    <submittedName>
        <fullName evidence="3">Ribonuclease BN, tRNA processing enzyme</fullName>
    </submittedName>
</protein>
<accession>A0A1H3JK45</accession>
<dbReference type="STRING" id="660517.SAMN04487946_11420"/>
<dbReference type="SUPFAM" id="SSF56281">
    <property type="entry name" value="Metallo-hydrolase/oxidoreductase"/>
    <property type="match status" value="1"/>
</dbReference>
<keyword evidence="4" id="KW-1185">Reference proteome</keyword>
<gene>
    <name evidence="3" type="ORF">SAMN04487946_11420</name>
</gene>
<dbReference type="Gene3D" id="3.60.15.10">
    <property type="entry name" value="Ribonuclease Z/Hydroxyacylglutathione hydrolase-like"/>
    <property type="match status" value="1"/>
</dbReference>
<name>A0A1H3JK45_9EURY</name>
<evidence type="ECO:0000256" key="1">
    <source>
        <dbReference type="ARBA" id="ARBA00022801"/>
    </source>
</evidence>
<evidence type="ECO:0000313" key="3">
    <source>
        <dbReference type="EMBL" id="SDY40257.1"/>
    </source>
</evidence>